<dbReference type="GO" id="GO:0006886">
    <property type="term" value="P:intracellular protein transport"/>
    <property type="evidence" value="ECO:0007669"/>
    <property type="project" value="TreeGrafter"/>
</dbReference>
<dbReference type="InterPro" id="IPR001683">
    <property type="entry name" value="PX_dom"/>
</dbReference>
<dbReference type="OrthoDB" id="10064318at2759"/>
<feature type="domain" description="PX" evidence="2">
    <location>
        <begin position="1"/>
        <end position="54"/>
    </location>
</feature>
<dbReference type="EMBL" id="CAKOFQ010006867">
    <property type="protein sequence ID" value="CAH1977901.1"/>
    <property type="molecule type" value="Genomic_DNA"/>
</dbReference>
<dbReference type="GO" id="GO:0035091">
    <property type="term" value="F:phosphatidylinositol binding"/>
    <property type="evidence" value="ECO:0007669"/>
    <property type="project" value="InterPro"/>
</dbReference>
<sequence>MLVPSLPPKKIVSDAHFLESRRRALHRWTTLISRHPVISQDPLVQFFLTDQGPDCQYRIKETFHRAPDEFMTSDIAATAKNLLPPNHSQQAFNSQNIRTLVNVIGKLKQLAEDNVERQNVSSRQCDDFSAHIKILSTLDIGEGKSCISNWGDMQKGFNVIARETPKLVAKSNQQASLEQNIVCERLGLLLDILVAHKQLCERLEKGLNKEHVAALSKLLSLKKRKIQGVIRGTGAESVENLEAKVLTQESVIINMELRTDFSLYCMHMETQLVYAYLGTLSYIMDSIISLKLRNHSESYNTWKHIQDVAQSFFANSHHSNGVPS</sequence>
<organism evidence="3 4">
    <name type="scientific">Acanthoscelides obtectus</name>
    <name type="common">Bean weevil</name>
    <name type="synonym">Bruchus obtectus</name>
    <dbReference type="NCBI Taxonomy" id="200917"/>
    <lineage>
        <taxon>Eukaryota</taxon>
        <taxon>Metazoa</taxon>
        <taxon>Ecdysozoa</taxon>
        <taxon>Arthropoda</taxon>
        <taxon>Hexapoda</taxon>
        <taxon>Insecta</taxon>
        <taxon>Pterygota</taxon>
        <taxon>Neoptera</taxon>
        <taxon>Endopterygota</taxon>
        <taxon>Coleoptera</taxon>
        <taxon>Polyphaga</taxon>
        <taxon>Cucujiformia</taxon>
        <taxon>Chrysomeloidea</taxon>
        <taxon>Chrysomelidae</taxon>
        <taxon>Bruchinae</taxon>
        <taxon>Bruchini</taxon>
        <taxon>Acanthoscelides</taxon>
    </lineage>
</organism>
<evidence type="ECO:0000256" key="1">
    <source>
        <dbReference type="ARBA" id="ARBA00004287"/>
    </source>
</evidence>
<dbReference type="GO" id="GO:0034498">
    <property type="term" value="P:early endosome to Golgi transport"/>
    <property type="evidence" value="ECO:0007669"/>
    <property type="project" value="TreeGrafter"/>
</dbReference>
<proteinExistence type="predicted"/>
<dbReference type="AlphaFoldDB" id="A0A9P0KMY4"/>
<keyword evidence="4" id="KW-1185">Reference proteome</keyword>
<dbReference type="PANTHER" id="PTHR46571:SF1">
    <property type="entry name" value="SORTING NEXIN-8"/>
    <property type="match status" value="1"/>
</dbReference>
<name>A0A9P0KMY4_ACAOB</name>
<dbReference type="Pfam" id="PF00787">
    <property type="entry name" value="PX"/>
    <property type="match status" value="1"/>
</dbReference>
<evidence type="ECO:0000259" key="2">
    <source>
        <dbReference type="PROSITE" id="PS50195"/>
    </source>
</evidence>
<accession>A0A9P0KMY4</accession>
<comment type="subcellular location">
    <subcellularLocation>
        <location evidence="1">Membrane</location>
        <topology evidence="1">Peripheral membrane protein</topology>
        <orientation evidence="1">Cytoplasmic side</orientation>
    </subcellularLocation>
</comment>
<comment type="caution">
    <text evidence="3">The sequence shown here is derived from an EMBL/GenBank/DDBJ whole genome shotgun (WGS) entry which is preliminary data.</text>
</comment>
<dbReference type="InterPro" id="IPR028662">
    <property type="entry name" value="SNX8/Mvp1"/>
</dbReference>
<dbReference type="GO" id="GO:0005829">
    <property type="term" value="C:cytosol"/>
    <property type="evidence" value="ECO:0007669"/>
    <property type="project" value="GOC"/>
</dbReference>
<evidence type="ECO:0000313" key="4">
    <source>
        <dbReference type="Proteomes" id="UP001152888"/>
    </source>
</evidence>
<dbReference type="SUPFAM" id="SSF64268">
    <property type="entry name" value="PX domain"/>
    <property type="match status" value="1"/>
</dbReference>
<dbReference type="PROSITE" id="PS50195">
    <property type="entry name" value="PX"/>
    <property type="match status" value="1"/>
</dbReference>
<dbReference type="InterPro" id="IPR036871">
    <property type="entry name" value="PX_dom_sf"/>
</dbReference>
<dbReference type="Gene3D" id="3.30.1520.10">
    <property type="entry name" value="Phox-like domain"/>
    <property type="match status" value="1"/>
</dbReference>
<evidence type="ECO:0000313" key="3">
    <source>
        <dbReference type="EMBL" id="CAH1977901.1"/>
    </source>
</evidence>
<dbReference type="GO" id="GO:0031901">
    <property type="term" value="C:early endosome membrane"/>
    <property type="evidence" value="ECO:0007669"/>
    <property type="project" value="TreeGrafter"/>
</dbReference>
<dbReference type="PANTHER" id="PTHR46571">
    <property type="entry name" value="SORTING NEXIN-8"/>
    <property type="match status" value="1"/>
</dbReference>
<dbReference type="Proteomes" id="UP001152888">
    <property type="component" value="Unassembled WGS sequence"/>
</dbReference>
<reference evidence="3" key="1">
    <citation type="submission" date="2022-03" db="EMBL/GenBank/DDBJ databases">
        <authorList>
            <person name="Sayadi A."/>
        </authorList>
    </citation>
    <scope>NUCLEOTIDE SEQUENCE</scope>
</reference>
<gene>
    <name evidence="3" type="ORF">ACAOBT_LOCUS12946</name>
</gene>
<protein>
    <recommendedName>
        <fullName evidence="2">PX domain-containing protein</fullName>
    </recommendedName>
</protein>